<evidence type="ECO:0008006" key="3">
    <source>
        <dbReference type="Google" id="ProtNLM"/>
    </source>
</evidence>
<dbReference type="EMBL" id="AVPJ01000012">
    <property type="protein sequence ID" value="KGN31319.1"/>
    <property type="molecule type" value="Genomic_DNA"/>
</dbReference>
<dbReference type="eggNOG" id="COG1610">
    <property type="taxonomic scope" value="Bacteria"/>
</dbReference>
<protein>
    <recommendedName>
        <fullName evidence="3">GatB/YqeY</fullName>
    </recommendedName>
</protein>
<dbReference type="SUPFAM" id="SSF89095">
    <property type="entry name" value="GatB/YqeY motif"/>
    <property type="match status" value="1"/>
</dbReference>
<comment type="caution">
    <text evidence="1">The sequence shown here is derived from an EMBL/GenBank/DDBJ whole genome shotgun (WGS) entry which is preliminary data.</text>
</comment>
<name>A0A0A0J3P1_9MICO</name>
<dbReference type="InterPro" id="IPR019004">
    <property type="entry name" value="YqeY/Aim41"/>
</dbReference>
<dbReference type="PANTHER" id="PTHR28055">
    <property type="entry name" value="ALTERED INHERITANCE OF MITOCHONDRIA PROTEIN 41, MITOCHONDRIAL"/>
    <property type="match status" value="1"/>
</dbReference>
<accession>A0A0A0J3P1</accession>
<dbReference type="RefSeq" id="WP_035917586.1">
    <property type="nucleotide sequence ID" value="NZ_AVPJ01000012.1"/>
</dbReference>
<dbReference type="Proteomes" id="UP000030002">
    <property type="component" value="Unassembled WGS sequence"/>
</dbReference>
<evidence type="ECO:0000313" key="2">
    <source>
        <dbReference type="Proteomes" id="UP000030002"/>
    </source>
</evidence>
<evidence type="ECO:0000313" key="1">
    <source>
        <dbReference type="EMBL" id="KGN31319.1"/>
    </source>
</evidence>
<dbReference type="InterPro" id="IPR003789">
    <property type="entry name" value="Asn/Gln_tRNA_amidoTrase-B-like"/>
</dbReference>
<proteinExistence type="predicted"/>
<reference evidence="1 2" key="1">
    <citation type="submission" date="2013-08" db="EMBL/GenBank/DDBJ databases">
        <title>The genome sequence of Knoellia sinensis.</title>
        <authorList>
            <person name="Zhu W."/>
            <person name="Wang G."/>
        </authorList>
    </citation>
    <scope>NUCLEOTIDE SEQUENCE [LARGE SCALE GENOMIC DNA]</scope>
    <source>
        <strain evidence="1 2">KCTC 19936</strain>
    </source>
</reference>
<dbReference type="GO" id="GO:0016884">
    <property type="term" value="F:carbon-nitrogen ligase activity, with glutamine as amido-N-donor"/>
    <property type="evidence" value="ECO:0007669"/>
    <property type="project" value="InterPro"/>
</dbReference>
<organism evidence="1 2">
    <name type="scientific">Knoellia sinensis KCTC 19936</name>
    <dbReference type="NCBI Taxonomy" id="1385520"/>
    <lineage>
        <taxon>Bacteria</taxon>
        <taxon>Bacillati</taxon>
        <taxon>Actinomycetota</taxon>
        <taxon>Actinomycetes</taxon>
        <taxon>Micrococcales</taxon>
        <taxon>Intrasporangiaceae</taxon>
        <taxon>Knoellia</taxon>
    </lineage>
</organism>
<dbReference type="InterPro" id="IPR042184">
    <property type="entry name" value="YqeY/Aim41_N"/>
</dbReference>
<dbReference type="OrthoDB" id="3298383at2"/>
<dbReference type="STRING" id="1385520.N802_04315"/>
<dbReference type="PANTHER" id="PTHR28055:SF1">
    <property type="entry name" value="ALTERED INHERITANCE OF MITOCHONDRIA PROTEIN 41, MITOCHONDRIAL"/>
    <property type="match status" value="1"/>
</dbReference>
<dbReference type="Gene3D" id="1.10.1510.10">
    <property type="entry name" value="Uncharacterised protein YqeY/AIM41 PF09424, N-terminal domain"/>
    <property type="match status" value="1"/>
</dbReference>
<keyword evidence="2" id="KW-1185">Reference proteome</keyword>
<gene>
    <name evidence="1" type="ORF">N802_04315</name>
</gene>
<sequence length="130" mass="13759">MTSEPTAVRTVDDLRATMRTALRTAMKDRDRPATSALRSALGAIDNAEAVPTEPASFAAHDAPIAGAVVGLGATEAARRELTVEDVHSVLRAEIAERREVAGEIDAAGRPERAADLRREADVLEVFTASP</sequence>
<dbReference type="AlphaFoldDB" id="A0A0A0J3P1"/>